<accession>A0A8J2W5V0</accession>
<dbReference type="OrthoDB" id="7489993at2759"/>
<feature type="compositionally biased region" description="Pro residues" evidence="1">
    <location>
        <begin position="167"/>
        <end position="188"/>
    </location>
</feature>
<protein>
    <submittedName>
        <fullName evidence="3">(African queen) hypothetical protein</fullName>
    </submittedName>
</protein>
<evidence type="ECO:0000256" key="2">
    <source>
        <dbReference type="SAM" id="SignalP"/>
    </source>
</evidence>
<keyword evidence="2" id="KW-0732">Signal</keyword>
<reference evidence="3" key="1">
    <citation type="submission" date="2021-09" db="EMBL/GenBank/DDBJ databases">
        <authorList>
            <person name="Martin H S."/>
        </authorList>
    </citation>
    <scope>NUCLEOTIDE SEQUENCE</scope>
</reference>
<keyword evidence="4" id="KW-1185">Reference proteome</keyword>
<name>A0A8J2W5V0_9NEOP</name>
<comment type="caution">
    <text evidence="3">The sequence shown here is derived from an EMBL/GenBank/DDBJ whole genome shotgun (WGS) entry which is preliminary data.</text>
</comment>
<proteinExistence type="predicted"/>
<evidence type="ECO:0000313" key="3">
    <source>
        <dbReference type="EMBL" id="CAG9573503.1"/>
    </source>
</evidence>
<dbReference type="AlphaFoldDB" id="A0A8J2W5V0"/>
<evidence type="ECO:0000256" key="1">
    <source>
        <dbReference type="SAM" id="MobiDB-lite"/>
    </source>
</evidence>
<feature type="chain" id="PRO_5035228845" evidence="2">
    <location>
        <begin position="22"/>
        <end position="343"/>
    </location>
</feature>
<dbReference type="Proteomes" id="UP000789524">
    <property type="component" value="Unassembled WGS sequence"/>
</dbReference>
<sequence length="343" mass="37512">MAARFVFYLAVQTIIVQMVFGQCLNRVVPSCGQNVVETVLPNQFLIREPGLIPGPIFQPQVVPAPVVPSPVVSELGYPQTIVQDGGVANSLANALQLLVVSSLLSNTLPGPCDPYPVDVMGYNVPYNYVTSSYPYYYQQRPSPPQIGYPDYKQFYQPSYPNYYAQQPPKPSPQPKLPPSIPPPAPTPCPVKELSPKIEKPQEKIDSKVLNNLAIALQLLIVSNLMNNPSKDSPVSETLLELVQKPLSNHISGCTCESTANYQMPNAKFLTSSNFADDGIMKMAGVNPASKGPRSNFGLMSPYDAMANSGQTESMPSYRHSDFISPYAAMSTADSYKDLFSMDF</sequence>
<gene>
    <name evidence="3" type="ORF">DCHRY22_LOCUS10479</name>
</gene>
<dbReference type="EMBL" id="CAKASE010000070">
    <property type="protein sequence ID" value="CAG9573503.1"/>
    <property type="molecule type" value="Genomic_DNA"/>
</dbReference>
<evidence type="ECO:0000313" key="4">
    <source>
        <dbReference type="Proteomes" id="UP000789524"/>
    </source>
</evidence>
<feature type="region of interest" description="Disordered" evidence="1">
    <location>
        <begin position="162"/>
        <end position="193"/>
    </location>
</feature>
<organism evidence="3 4">
    <name type="scientific">Danaus chrysippus</name>
    <name type="common">African queen</name>
    <dbReference type="NCBI Taxonomy" id="151541"/>
    <lineage>
        <taxon>Eukaryota</taxon>
        <taxon>Metazoa</taxon>
        <taxon>Ecdysozoa</taxon>
        <taxon>Arthropoda</taxon>
        <taxon>Hexapoda</taxon>
        <taxon>Insecta</taxon>
        <taxon>Pterygota</taxon>
        <taxon>Neoptera</taxon>
        <taxon>Endopterygota</taxon>
        <taxon>Lepidoptera</taxon>
        <taxon>Glossata</taxon>
        <taxon>Ditrysia</taxon>
        <taxon>Papilionoidea</taxon>
        <taxon>Nymphalidae</taxon>
        <taxon>Danainae</taxon>
        <taxon>Danaini</taxon>
        <taxon>Danaina</taxon>
        <taxon>Danaus</taxon>
        <taxon>Anosia</taxon>
    </lineage>
</organism>
<feature type="signal peptide" evidence="2">
    <location>
        <begin position="1"/>
        <end position="21"/>
    </location>
</feature>